<dbReference type="AlphaFoldDB" id="A0A397H1P4"/>
<evidence type="ECO:0000313" key="1">
    <source>
        <dbReference type="EMBL" id="RHZ54290.1"/>
    </source>
</evidence>
<reference evidence="1 2" key="1">
    <citation type="submission" date="2018-08" db="EMBL/GenBank/DDBJ databases">
        <title>Genome and evolution of the arbuscular mycorrhizal fungus Diversispora epigaea (formerly Glomus versiforme) and its bacterial endosymbionts.</title>
        <authorList>
            <person name="Sun X."/>
            <person name="Fei Z."/>
            <person name="Harrison M."/>
        </authorList>
    </citation>
    <scope>NUCLEOTIDE SEQUENCE [LARGE SCALE GENOMIC DNA]</scope>
    <source>
        <strain evidence="1 2">IT104</strain>
    </source>
</reference>
<accession>A0A397H1P4</accession>
<protein>
    <submittedName>
        <fullName evidence="1">Uncharacterized protein</fullName>
    </submittedName>
</protein>
<proteinExistence type="predicted"/>
<comment type="caution">
    <text evidence="1">The sequence shown here is derived from an EMBL/GenBank/DDBJ whole genome shotgun (WGS) entry which is preliminary data.</text>
</comment>
<dbReference type="Proteomes" id="UP000266861">
    <property type="component" value="Unassembled WGS sequence"/>
</dbReference>
<keyword evidence="2" id="KW-1185">Reference proteome</keyword>
<dbReference type="OrthoDB" id="2487415at2759"/>
<name>A0A397H1P4_9GLOM</name>
<organism evidence="1 2">
    <name type="scientific">Diversispora epigaea</name>
    <dbReference type="NCBI Taxonomy" id="1348612"/>
    <lineage>
        <taxon>Eukaryota</taxon>
        <taxon>Fungi</taxon>
        <taxon>Fungi incertae sedis</taxon>
        <taxon>Mucoromycota</taxon>
        <taxon>Glomeromycotina</taxon>
        <taxon>Glomeromycetes</taxon>
        <taxon>Diversisporales</taxon>
        <taxon>Diversisporaceae</taxon>
        <taxon>Diversispora</taxon>
    </lineage>
</organism>
<dbReference type="EMBL" id="PQFF01000379">
    <property type="protein sequence ID" value="RHZ54290.1"/>
    <property type="molecule type" value="Genomic_DNA"/>
</dbReference>
<gene>
    <name evidence="1" type="ORF">Glove_428g62</name>
</gene>
<evidence type="ECO:0000313" key="2">
    <source>
        <dbReference type="Proteomes" id="UP000266861"/>
    </source>
</evidence>
<sequence length="98" mass="11171">MTNNNNNQVVINNNHPTIHTNTNTNNIVANPPLNNNNQPVVLINNNNLIPHDEIIKDRFIDFLFNGDENIDPSSIIDNPERIEGFSRFSSFLQNGQEF</sequence>